<accession>A0A197JJ79</accession>
<reference evidence="1 2" key="1">
    <citation type="submission" date="2016-05" db="EMBL/GenBank/DDBJ databases">
        <title>Genome sequencing reveals origins of a unique bacterial endosymbiosis in the earliest lineages of terrestrial Fungi.</title>
        <authorList>
            <consortium name="DOE Joint Genome Institute"/>
            <person name="Uehling J."/>
            <person name="Gryganskyi A."/>
            <person name="Hameed K."/>
            <person name="Tschaplinski T."/>
            <person name="Misztal P."/>
            <person name="Wu S."/>
            <person name="Desiro A."/>
            <person name="Vande Pol N."/>
            <person name="Du Z.-Y."/>
            <person name="Zienkiewicz A."/>
            <person name="Zienkiewicz K."/>
            <person name="Morin E."/>
            <person name="Tisserant E."/>
            <person name="Splivallo R."/>
            <person name="Hainaut M."/>
            <person name="Henrissat B."/>
            <person name="Ohm R."/>
            <person name="Kuo A."/>
            <person name="Yan J."/>
            <person name="Lipzen A."/>
            <person name="Nolan M."/>
            <person name="Labutti K."/>
            <person name="Barry K."/>
            <person name="Goldstein A."/>
            <person name="Labbe J."/>
            <person name="Schadt C."/>
            <person name="Tuskan G."/>
            <person name="Grigoriev I."/>
            <person name="Martin F."/>
            <person name="Vilgalys R."/>
            <person name="Bonito G."/>
        </authorList>
    </citation>
    <scope>NUCLEOTIDE SEQUENCE [LARGE SCALE GENOMIC DNA]</scope>
    <source>
        <strain evidence="1 2">AG-77</strain>
    </source>
</reference>
<dbReference type="Proteomes" id="UP000078512">
    <property type="component" value="Unassembled WGS sequence"/>
</dbReference>
<sequence>MRTTKVGFLFVTCPRQLLVRLFMMVVAVVVGSGSCVRGPQASIYAVPFVSFQ</sequence>
<dbReference type="EMBL" id="KV442081">
    <property type="protein sequence ID" value="OAQ25262.1"/>
    <property type="molecule type" value="Genomic_DNA"/>
</dbReference>
<evidence type="ECO:0000313" key="2">
    <source>
        <dbReference type="Proteomes" id="UP000078512"/>
    </source>
</evidence>
<name>A0A197JJ79_9FUNG</name>
<proteinExistence type="predicted"/>
<gene>
    <name evidence="1" type="ORF">K457DRAFT_786630</name>
</gene>
<protein>
    <submittedName>
        <fullName evidence="1">Uncharacterized protein</fullName>
    </submittedName>
</protein>
<dbReference type="PROSITE" id="PS51257">
    <property type="entry name" value="PROKAR_LIPOPROTEIN"/>
    <property type="match status" value="1"/>
</dbReference>
<dbReference type="AlphaFoldDB" id="A0A197JJ79"/>
<evidence type="ECO:0000313" key="1">
    <source>
        <dbReference type="EMBL" id="OAQ25262.1"/>
    </source>
</evidence>
<keyword evidence="2" id="KW-1185">Reference proteome</keyword>
<organism evidence="1 2">
    <name type="scientific">Linnemannia elongata AG-77</name>
    <dbReference type="NCBI Taxonomy" id="1314771"/>
    <lineage>
        <taxon>Eukaryota</taxon>
        <taxon>Fungi</taxon>
        <taxon>Fungi incertae sedis</taxon>
        <taxon>Mucoromycota</taxon>
        <taxon>Mortierellomycotina</taxon>
        <taxon>Mortierellomycetes</taxon>
        <taxon>Mortierellales</taxon>
        <taxon>Mortierellaceae</taxon>
        <taxon>Linnemannia</taxon>
    </lineage>
</organism>